<reference evidence="2 3" key="1">
    <citation type="submission" date="2016-08" db="EMBL/GenBank/DDBJ databases">
        <authorList>
            <person name="Seilhamer J.J."/>
        </authorList>
    </citation>
    <scope>NUCLEOTIDE SEQUENCE [LARGE SCALE GENOMIC DNA]</scope>
    <source>
        <strain evidence="2 3">HBR26</strain>
    </source>
</reference>
<dbReference type="STRING" id="1138170.GA0061105_105260"/>
<sequence length="185" mass="20120">MKASSNCSECRNRVPHDGKRLHRPEPIDSRMRRIAGPNHSLSVAVDLCQGSRAASRVIEGSCDIGGDFALVSPLIRLPPPSPRRRGEGTCRDLSVPTGPSHGTFLPRSNGERVRGEGQPMARTRTTCLRRRVFQESLTASNSAVSPIPPPMPIMARPVAQGDQPSPRTSWLYSRLTRIAPEAPNG</sequence>
<feature type="compositionally biased region" description="Basic and acidic residues" evidence="1">
    <location>
        <begin position="10"/>
        <end position="29"/>
    </location>
</feature>
<accession>A0A1C3Y2Y6</accession>
<proteinExistence type="predicted"/>
<protein>
    <submittedName>
        <fullName evidence="2">Uncharacterized protein</fullName>
    </submittedName>
</protein>
<gene>
    <name evidence="2" type="ORF">GA0061105_105260</name>
</gene>
<dbReference type="EMBL" id="FMAJ01000005">
    <property type="protein sequence ID" value="SCB58791.1"/>
    <property type="molecule type" value="Genomic_DNA"/>
</dbReference>
<dbReference type="Proteomes" id="UP000198723">
    <property type="component" value="Unassembled WGS sequence"/>
</dbReference>
<dbReference type="AlphaFoldDB" id="A0A1C3Y2Y6"/>
<evidence type="ECO:0000313" key="2">
    <source>
        <dbReference type="EMBL" id="SCB58791.1"/>
    </source>
</evidence>
<evidence type="ECO:0000256" key="1">
    <source>
        <dbReference type="SAM" id="MobiDB-lite"/>
    </source>
</evidence>
<feature type="region of interest" description="Disordered" evidence="1">
    <location>
        <begin position="79"/>
        <end position="119"/>
    </location>
</feature>
<feature type="region of interest" description="Disordered" evidence="1">
    <location>
        <begin position="1"/>
        <end position="29"/>
    </location>
</feature>
<name>A0A1C3Y2Y6_9HYPH</name>
<organism evidence="2 3">
    <name type="scientific">Rhizobium aethiopicum</name>
    <dbReference type="NCBI Taxonomy" id="1138170"/>
    <lineage>
        <taxon>Bacteria</taxon>
        <taxon>Pseudomonadati</taxon>
        <taxon>Pseudomonadota</taxon>
        <taxon>Alphaproteobacteria</taxon>
        <taxon>Hyphomicrobiales</taxon>
        <taxon>Rhizobiaceae</taxon>
        <taxon>Rhizobium/Agrobacterium group</taxon>
        <taxon>Rhizobium</taxon>
    </lineage>
</organism>
<evidence type="ECO:0000313" key="3">
    <source>
        <dbReference type="Proteomes" id="UP000198723"/>
    </source>
</evidence>